<comment type="caution">
    <text evidence="1">The sequence shown here is derived from an EMBL/GenBank/DDBJ whole genome shotgun (WGS) entry which is preliminary data.</text>
</comment>
<gene>
    <name evidence="1" type="ORF">H9741_00605</name>
</gene>
<organism evidence="1 2">
    <name type="scientific">Candidatus Borkfalkia faecipullorum</name>
    <dbReference type="NCBI Taxonomy" id="2838510"/>
    <lineage>
        <taxon>Bacteria</taxon>
        <taxon>Bacillati</taxon>
        <taxon>Bacillota</taxon>
        <taxon>Clostridia</taxon>
        <taxon>Christensenellales</taxon>
        <taxon>Christensenellaceae</taxon>
        <taxon>Candidatus Borkfalkia</taxon>
    </lineage>
</organism>
<name>A0A9D2AEV0_9FIRM</name>
<reference evidence="1" key="1">
    <citation type="journal article" date="2021" name="PeerJ">
        <title>Extensive microbial diversity within the chicken gut microbiome revealed by metagenomics and culture.</title>
        <authorList>
            <person name="Gilroy R."/>
            <person name="Ravi A."/>
            <person name="Getino M."/>
            <person name="Pursley I."/>
            <person name="Horton D.L."/>
            <person name="Alikhan N.F."/>
            <person name="Baker D."/>
            <person name="Gharbi K."/>
            <person name="Hall N."/>
            <person name="Watson M."/>
            <person name="Adriaenssens E.M."/>
            <person name="Foster-Nyarko E."/>
            <person name="Jarju S."/>
            <person name="Secka A."/>
            <person name="Antonio M."/>
            <person name="Oren A."/>
            <person name="Chaudhuri R.R."/>
            <person name="La Ragione R."/>
            <person name="Hildebrand F."/>
            <person name="Pallen M.J."/>
        </authorList>
    </citation>
    <scope>NUCLEOTIDE SEQUENCE</scope>
    <source>
        <strain evidence="1">811</strain>
    </source>
</reference>
<evidence type="ECO:0008006" key="3">
    <source>
        <dbReference type="Google" id="ProtNLM"/>
    </source>
</evidence>
<sequence length="154" mass="17864">MNWDIAANIAEVITSVSLIFAIIQLIREKGSENTSAFFYLHQYLSQEQFSIARKKVRTELFKKNYEEWTEDDKEQANRVCASYDQAGILISGKVINPKTARGFLSSSWGISIIDQYECLDDFLSDYQTPAQTGKEFFHHFTWLYEQAKKNQNRG</sequence>
<dbReference type="Pfam" id="PF15956">
    <property type="entry name" value="DUF4760"/>
    <property type="match status" value="1"/>
</dbReference>
<reference evidence="1" key="2">
    <citation type="submission" date="2021-04" db="EMBL/GenBank/DDBJ databases">
        <authorList>
            <person name="Gilroy R."/>
        </authorList>
    </citation>
    <scope>NUCLEOTIDE SEQUENCE</scope>
    <source>
        <strain evidence="1">811</strain>
    </source>
</reference>
<dbReference type="InterPro" id="IPR031876">
    <property type="entry name" value="DUF4760"/>
</dbReference>
<dbReference type="AlphaFoldDB" id="A0A9D2AEV0"/>
<evidence type="ECO:0000313" key="2">
    <source>
        <dbReference type="Proteomes" id="UP000824204"/>
    </source>
</evidence>
<evidence type="ECO:0000313" key="1">
    <source>
        <dbReference type="EMBL" id="HIX06956.1"/>
    </source>
</evidence>
<proteinExistence type="predicted"/>
<accession>A0A9D2AEV0</accession>
<dbReference type="Proteomes" id="UP000824204">
    <property type="component" value="Unassembled WGS sequence"/>
</dbReference>
<protein>
    <recommendedName>
        <fullName evidence="3">DUF4760 domain-containing protein</fullName>
    </recommendedName>
</protein>
<dbReference type="EMBL" id="DXFX01000009">
    <property type="protein sequence ID" value="HIX06956.1"/>
    <property type="molecule type" value="Genomic_DNA"/>
</dbReference>